<organism evidence="3 4">
    <name type="scientific">Sphingopyxis soli</name>
    <dbReference type="NCBI Taxonomy" id="592051"/>
    <lineage>
        <taxon>Bacteria</taxon>
        <taxon>Pseudomonadati</taxon>
        <taxon>Pseudomonadota</taxon>
        <taxon>Alphaproteobacteria</taxon>
        <taxon>Sphingomonadales</taxon>
        <taxon>Sphingomonadaceae</taxon>
        <taxon>Sphingopyxis</taxon>
    </lineage>
</organism>
<dbReference type="PANTHER" id="PTHR43179:SF7">
    <property type="entry name" value="RHAMNOSYLTRANSFERASE WBBL"/>
    <property type="match status" value="1"/>
</dbReference>
<evidence type="ECO:0000256" key="1">
    <source>
        <dbReference type="SAM" id="Phobius"/>
    </source>
</evidence>
<evidence type="ECO:0000259" key="2">
    <source>
        <dbReference type="Pfam" id="PF00535"/>
    </source>
</evidence>
<proteinExistence type="predicted"/>
<dbReference type="InterPro" id="IPR029044">
    <property type="entry name" value="Nucleotide-diphossugar_trans"/>
</dbReference>
<sequence>MTKILTIIVNYRTPELAEKCLEALAGERSGNAGLSAIMVDGNSGDGSAERLAGFLARSGFDGWTDLLPLDFNGGFGWANNQAILSRGTDLPEYIYLLNPDAEVTPGAVASLATVLDAHPRVAAVGSQLIEADGAPAASAFRFPSPGREFVRGSQTFALHRLLGIPPIVLAPREAGPVGWVTGASVMLRRDALAEAGLFDDGFFLYFEEVELMRRLTRLRWQIWSEPQSRVRHIGGASTGVDGKQARQPKPAYWFTSRNRYFARAHGAAYAFLVNLAWLCGVAFIGAPRMLLSRTARANAPAGEMRGIIKEGIWPAARHRRASVAKIGSACGRLPRWAEDS</sequence>
<protein>
    <submittedName>
        <fullName evidence="3">Glycosyltransferase</fullName>
    </submittedName>
</protein>
<feature type="domain" description="Glycosyltransferase 2-like" evidence="2">
    <location>
        <begin position="7"/>
        <end position="128"/>
    </location>
</feature>
<dbReference type="EMBL" id="BAAAFE010000003">
    <property type="protein sequence ID" value="GAA0861764.1"/>
    <property type="molecule type" value="Genomic_DNA"/>
</dbReference>
<dbReference type="SUPFAM" id="SSF53448">
    <property type="entry name" value="Nucleotide-diphospho-sugar transferases"/>
    <property type="match status" value="1"/>
</dbReference>
<dbReference type="PANTHER" id="PTHR43179">
    <property type="entry name" value="RHAMNOSYLTRANSFERASE WBBL"/>
    <property type="match status" value="1"/>
</dbReference>
<keyword evidence="1" id="KW-1133">Transmembrane helix</keyword>
<dbReference type="Pfam" id="PF00535">
    <property type="entry name" value="Glycos_transf_2"/>
    <property type="match status" value="1"/>
</dbReference>
<keyword evidence="1" id="KW-0472">Membrane</keyword>
<accession>A0ABP3XCI4</accession>
<keyword evidence="4" id="KW-1185">Reference proteome</keyword>
<reference evidence="4" key="1">
    <citation type="journal article" date="2019" name="Int. J. Syst. Evol. Microbiol.">
        <title>The Global Catalogue of Microorganisms (GCM) 10K type strain sequencing project: providing services to taxonomists for standard genome sequencing and annotation.</title>
        <authorList>
            <consortium name="The Broad Institute Genomics Platform"/>
            <consortium name="The Broad Institute Genome Sequencing Center for Infectious Disease"/>
            <person name="Wu L."/>
            <person name="Ma J."/>
        </authorList>
    </citation>
    <scope>NUCLEOTIDE SEQUENCE [LARGE SCALE GENOMIC DNA]</scope>
    <source>
        <strain evidence="4">JCM 15910</strain>
    </source>
</reference>
<dbReference type="InterPro" id="IPR001173">
    <property type="entry name" value="Glyco_trans_2-like"/>
</dbReference>
<feature type="transmembrane region" description="Helical" evidence="1">
    <location>
        <begin position="266"/>
        <end position="286"/>
    </location>
</feature>
<evidence type="ECO:0000313" key="3">
    <source>
        <dbReference type="EMBL" id="GAA0861764.1"/>
    </source>
</evidence>
<dbReference type="Proteomes" id="UP001500738">
    <property type="component" value="Unassembled WGS sequence"/>
</dbReference>
<name>A0ABP3XCI4_9SPHN</name>
<gene>
    <name evidence="3" type="ORF">GCM10009115_05680</name>
</gene>
<dbReference type="Gene3D" id="3.90.550.10">
    <property type="entry name" value="Spore Coat Polysaccharide Biosynthesis Protein SpsA, Chain A"/>
    <property type="match status" value="1"/>
</dbReference>
<dbReference type="CDD" id="cd04186">
    <property type="entry name" value="GT_2_like_c"/>
    <property type="match status" value="1"/>
</dbReference>
<comment type="caution">
    <text evidence="3">The sequence shown here is derived from an EMBL/GenBank/DDBJ whole genome shotgun (WGS) entry which is preliminary data.</text>
</comment>
<evidence type="ECO:0000313" key="4">
    <source>
        <dbReference type="Proteomes" id="UP001500738"/>
    </source>
</evidence>
<dbReference type="RefSeq" id="WP_246553261.1">
    <property type="nucleotide sequence ID" value="NZ_BAAAFE010000003.1"/>
</dbReference>
<keyword evidence="1" id="KW-0812">Transmembrane</keyword>